<dbReference type="Proteomes" id="UP000469927">
    <property type="component" value="Unassembled WGS sequence"/>
</dbReference>
<accession>A0A2T7ASL3</accession>
<dbReference type="AlphaFoldDB" id="A0A2T7ASL3"/>
<organism evidence="4 5">
    <name type="scientific">Cronobacter muytjensii</name>
    <dbReference type="NCBI Taxonomy" id="413501"/>
    <lineage>
        <taxon>Bacteria</taxon>
        <taxon>Pseudomonadati</taxon>
        <taxon>Pseudomonadota</taxon>
        <taxon>Gammaproteobacteria</taxon>
        <taxon>Enterobacterales</taxon>
        <taxon>Enterobacteriaceae</taxon>
        <taxon>Cronobacter</taxon>
    </lineage>
</organism>
<feature type="domain" description="STY4199-like HEPN" evidence="2">
    <location>
        <begin position="1"/>
        <end position="282"/>
    </location>
</feature>
<dbReference type="Proteomes" id="UP000244378">
    <property type="component" value="Unassembled WGS sequence"/>
</dbReference>
<name>A0A2T7ASL3_9ENTR</name>
<evidence type="ECO:0000313" key="5">
    <source>
        <dbReference type="Proteomes" id="UP000244378"/>
    </source>
</evidence>
<feature type="transmembrane region" description="Helical" evidence="1">
    <location>
        <begin position="335"/>
        <end position="359"/>
    </location>
</feature>
<dbReference type="InterPro" id="IPR040816">
    <property type="entry name" value="STY4199_HEPN_dom"/>
</dbReference>
<dbReference type="Pfam" id="PF18729">
    <property type="entry name" value="HEPN_STY4199"/>
    <property type="match status" value="1"/>
</dbReference>
<proteinExistence type="predicted"/>
<evidence type="ECO:0000313" key="3">
    <source>
        <dbReference type="EMBL" id="KAB0873600.1"/>
    </source>
</evidence>
<sequence>MARTTQPLVRETFETALTVIRQASVELLVLLGVNVAEGKDPQWFLQQLDQARLNLGNWATVARRLNLNDADMSQFTLQLRHLQQLVPQYESGQDVTENQLLAALRFVTCLEKVRNQQPKLGYSTDMDVNKEAKQGEALRQLRALDLTLRGMVREAWPEEQQRVNQLKQLCGGDKVRRWLKMGDKGDVLSGMLFSELAMLVVDKKLFARHYDRLFQGATSLTLFVEPRKTLQTLLDDIRDIRNTATLGKPLSGAQEVMLDNYFNAISAPLHKACGEGRTRVNPAALMKADDAQLKTFFDHAAKKNSVVGGDIFEVRDTIESPSKRQDGKKQETRQLVMGAVWGAVGLGAIALVVGALFIASDSLNPPTAARDTTAPVATAMAAEPENNDDSPRHKLNNMGITWDEENLRAAIDRDDAVVTRLFLEAGMNWKLAWTEQALAKNQEATLETLLRYRVQMDESKPCRRMITTLSHAMSQGEKLTSMRKQYLQAFCTAPVVVQRQKHELEQAQLRAQANPGDETKKWVKIREAIYQTLR</sequence>
<dbReference type="RefSeq" id="WP_075193321.1">
    <property type="nucleotide sequence ID" value="NZ_JADKNN010000022.1"/>
</dbReference>
<evidence type="ECO:0000313" key="4">
    <source>
        <dbReference type="EMBL" id="PUX13897.1"/>
    </source>
</evidence>
<reference evidence="3 6" key="2">
    <citation type="submission" date="2019-08" db="EMBL/GenBank/DDBJ databases">
        <title>Prevalence, distribution, and phylogeny of type two toxin-antitoxin genes possessed by Cronobacter species where C. sakazakii homologs follow sequence type lineages.</title>
        <authorList>
            <person name="Finkelstein S."/>
            <person name="Negrete F."/>
            <person name="Jang H."/>
            <person name="Gopinath G.R."/>
            <person name="Tall B.D."/>
        </authorList>
    </citation>
    <scope>NUCLEOTIDE SEQUENCE [LARGE SCALE GENOMIC DNA]</scope>
    <source>
        <strain evidence="3 6">MOD1_GK1257</strain>
    </source>
</reference>
<dbReference type="OrthoDB" id="6584404at2"/>
<evidence type="ECO:0000259" key="2">
    <source>
        <dbReference type="Pfam" id="PF18729"/>
    </source>
</evidence>
<protein>
    <recommendedName>
        <fullName evidence="2">STY4199-like HEPN domain-containing protein</fullName>
    </recommendedName>
</protein>
<keyword evidence="1" id="KW-1133">Transmembrane helix</keyword>
<keyword evidence="1" id="KW-0472">Membrane</keyword>
<dbReference type="EMBL" id="MSAE01000022">
    <property type="protein sequence ID" value="PUX13897.1"/>
    <property type="molecule type" value="Genomic_DNA"/>
</dbReference>
<keyword evidence="6" id="KW-1185">Reference proteome</keyword>
<reference evidence="4 5" key="1">
    <citation type="submission" date="2016-12" db="EMBL/GenBank/DDBJ databases">
        <title>Analysis of the Molecular Diversity Among Cronobacter Species Isolated from Filth Flies Using a Pan Genomic DNA Microarray.</title>
        <authorList>
            <person name="Pava-Ripoll M."/>
            <person name="Tall B."/>
            <person name="Farber J."/>
            <person name="Fanning S."/>
            <person name="Lehner A."/>
            <person name="Stephan R."/>
            <person name="Pagotto F."/>
            <person name="Iverson C."/>
            <person name="Ziobro G."/>
            <person name="Miller A."/>
            <person name="Pearson R."/>
            <person name="Yan Q."/>
            <person name="Kim M."/>
            <person name="Jeong S."/>
            <person name="Park J."/>
            <person name="Jun S."/>
            <person name="Choi H."/>
            <person name="Chung T."/>
            <person name="Yoo Y."/>
            <person name="Park E."/>
            <person name="Hwang S."/>
            <person name="Lee B."/>
            <person name="Sathyamoorthy V."/>
            <person name="Carter L."/>
            <person name="Mammel M."/>
            <person name="Jackson S."/>
            <person name="Kothary M."/>
            <person name="Patel I."/>
            <person name="Grim C."/>
            <person name="Gopinath G."/>
            <person name="Gangiredla J."/>
            <person name="Chase H."/>
        </authorList>
    </citation>
    <scope>NUCLEOTIDE SEQUENCE [LARGE SCALE GENOMIC DNA]</scope>
    <source>
        <strain evidence="4 5">MOD1-Md1s</strain>
    </source>
</reference>
<evidence type="ECO:0000256" key="1">
    <source>
        <dbReference type="SAM" id="Phobius"/>
    </source>
</evidence>
<evidence type="ECO:0000313" key="6">
    <source>
        <dbReference type="Proteomes" id="UP000469927"/>
    </source>
</evidence>
<keyword evidence="1" id="KW-0812">Transmembrane</keyword>
<gene>
    <name evidence="4" type="ORF">AUN14_12015</name>
    <name evidence="3" type="ORF">FZI19_18785</name>
</gene>
<dbReference type="EMBL" id="WAGD01000071">
    <property type="protein sequence ID" value="KAB0873600.1"/>
    <property type="molecule type" value="Genomic_DNA"/>
</dbReference>
<comment type="caution">
    <text evidence="4">The sequence shown here is derived from an EMBL/GenBank/DDBJ whole genome shotgun (WGS) entry which is preliminary data.</text>
</comment>